<feature type="transmembrane region" description="Helical" evidence="9">
    <location>
        <begin position="106"/>
        <end position="127"/>
    </location>
</feature>
<keyword evidence="5 9" id="KW-0592">Phosphate transport</keyword>
<evidence type="ECO:0000256" key="5">
    <source>
        <dbReference type="ARBA" id="ARBA00022592"/>
    </source>
</evidence>
<name>E1RH44_METP4</name>
<dbReference type="EMBL" id="CP002117">
    <property type="protein sequence ID" value="ADN35268.1"/>
    <property type="molecule type" value="Genomic_DNA"/>
</dbReference>
<dbReference type="KEGG" id="mpi:Mpet_0494"/>
<dbReference type="OrthoDB" id="101311at2157"/>
<evidence type="ECO:0000256" key="2">
    <source>
        <dbReference type="ARBA" id="ARBA00004141"/>
    </source>
</evidence>
<dbReference type="GO" id="GO:0035435">
    <property type="term" value="P:phosphate ion transmembrane transport"/>
    <property type="evidence" value="ECO:0007669"/>
    <property type="project" value="TreeGrafter"/>
</dbReference>
<evidence type="ECO:0000256" key="8">
    <source>
        <dbReference type="ARBA" id="ARBA00023136"/>
    </source>
</evidence>
<proteinExistence type="inferred from homology"/>
<gene>
    <name evidence="10" type="ordered locus">Mpet_0494</name>
</gene>
<feature type="transmembrane region" description="Helical" evidence="9">
    <location>
        <begin position="280"/>
        <end position="301"/>
    </location>
</feature>
<dbReference type="GeneID" id="9742942"/>
<dbReference type="GO" id="GO:0016020">
    <property type="term" value="C:membrane"/>
    <property type="evidence" value="ECO:0007669"/>
    <property type="project" value="UniProtKB-SubCell"/>
</dbReference>
<feature type="transmembrane region" description="Helical" evidence="9">
    <location>
        <begin position="313"/>
        <end position="334"/>
    </location>
</feature>
<dbReference type="eggNOG" id="arCOG02267">
    <property type="taxonomic scope" value="Archaea"/>
</dbReference>
<dbReference type="GO" id="GO:0005315">
    <property type="term" value="F:phosphate transmembrane transporter activity"/>
    <property type="evidence" value="ECO:0007669"/>
    <property type="project" value="InterPro"/>
</dbReference>
<evidence type="ECO:0000313" key="11">
    <source>
        <dbReference type="Proteomes" id="UP000006565"/>
    </source>
</evidence>
<dbReference type="Proteomes" id="UP000006565">
    <property type="component" value="Chromosome"/>
</dbReference>
<dbReference type="HOGENOM" id="CLU_015355_1_1_2"/>
<dbReference type="PANTHER" id="PTHR11101:SF80">
    <property type="entry name" value="PHOSPHATE TRANSPORTER"/>
    <property type="match status" value="1"/>
</dbReference>
<comment type="subcellular location">
    <subcellularLocation>
        <location evidence="2 9">Membrane</location>
        <topology evidence="2 9">Multi-pass membrane protein</topology>
    </subcellularLocation>
</comment>
<feature type="transmembrane region" description="Helical" evidence="9">
    <location>
        <begin position="193"/>
        <end position="221"/>
    </location>
</feature>
<keyword evidence="6 9" id="KW-0812">Transmembrane</keyword>
<comment type="similarity">
    <text evidence="3 9">Belongs to the inorganic phosphate transporter (PiT) (TC 2.A.20) family.</text>
</comment>
<dbReference type="InterPro" id="IPR001204">
    <property type="entry name" value="Phos_transporter"/>
</dbReference>
<accession>E1RH44</accession>
<evidence type="ECO:0000256" key="7">
    <source>
        <dbReference type="ARBA" id="ARBA00022989"/>
    </source>
</evidence>
<dbReference type="Pfam" id="PF01384">
    <property type="entry name" value="PHO4"/>
    <property type="match status" value="1"/>
</dbReference>
<feature type="transmembrane region" description="Helical" evidence="9">
    <location>
        <begin position="167"/>
        <end position="187"/>
    </location>
</feature>
<organism evidence="10 11">
    <name type="scientific">Methanolacinia petrolearia (strain DSM 11571 / OCM 486 / SEBR 4847)</name>
    <name type="common">Methanoplanus petrolearius</name>
    <dbReference type="NCBI Taxonomy" id="679926"/>
    <lineage>
        <taxon>Archaea</taxon>
        <taxon>Methanobacteriati</taxon>
        <taxon>Methanobacteriota</taxon>
        <taxon>Stenosarchaea group</taxon>
        <taxon>Methanomicrobia</taxon>
        <taxon>Methanomicrobiales</taxon>
        <taxon>Methanomicrobiaceae</taxon>
        <taxon>Methanolacinia</taxon>
    </lineage>
</organism>
<dbReference type="PANTHER" id="PTHR11101">
    <property type="entry name" value="PHOSPHATE TRANSPORTER"/>
    <property type="match status" value="1"/>
</dbReference>
<dbReference type="RefSeq" id="WP_013328446.1">
    <property type="nucleotide sequence ID" value="NC_014507.1"/>
</dbReference>
<protein>
    <recommendedName>
        <fullName evidence="9">Phosphate transporter</fullName>
    </recommendedName>
</protein>
<feature type="transmembrane region" description="Helical" evidence="9">
    <location>
        <begin position="257"/>
        <end position="274"/>
    </location>
</feature>
<dbReference type="AlphaFoldDB" id="E1RH44"/>
<keyword evidence="4 9" id="KW-0813">Transport</keyword>
<feature type="transmembrane region" description="Helical" evidence="9">
    <location>
        <begin position="43"/>
        <end position="62"/>
    </location>
</feature>
<evidence type="ECO:0000256" key="9">
    <source>
        <dbReference type="RuleBase" id="RU363058"/>
    </source>
</evidence>
<comment type="function">
    <text evidence="1">Potential transporter for phosphate.</text>
</comment>
<evidence type="ECO:0000256" key="4">
    <source>
        <dbReference type="ARBA" id="ARBA00022448"/>
    </source>
</evidence>
<sequence>MEAILFFVTIVFALFFNFVNGMNDAANSIATVIGTRTISPLHAVLLAGSMNFIGPFIFGTAIAETIGVGILEGSVLNCYVLFSAAFTAVLWVLLSTRYGIPISSSHALIGGMMGAAVAYAGLGSVLWPSPATIVSLAIYMAAGGICGAVILLIFAKIKKKEPGIMPLVFFAAGACLVVPVLMVTGTLPISGILAVLIFIVVSPAIGFITAYTLIVVMALILNRKVNRGRINSTMKPLHVLSAAALAISHGANDAQNAMGIITSVLLAAGVLSTFEVPLWVIVSSCLAIAMGTMIGGCNVIDKMANKITHISQYQGFAASTGGAMILSLMTAFGVPVSTTHAISGSIMGAGATRGRAAVNWSASREIVTAWFVTIPASMALSYVVMLLIMAVFG</sequence>
<keyword evidence="8 9" id="KW-0472">Membrane</keyword>
<dbReference type="STRING" id="679926.Mpet_0494"/>
<feature type="transmembrane region" description="Helical" evidence="9">
    <location>
        <begin position="133"/>
        <end position="155"/>
    </location>
</feature>
<evidence type="ECO:0000256" key="1">
    <source>
        <dbReference type="ARBA" id="ARBA00001981"/>
    </source>
</evidence>
<feature type="transmembrane region" description="Helical" evidence="9">
    <location>
        <begin position="6"/>
        <end position="22"/>
    </location>
</feature>
<feature type="transmembrane region" description="Helical" evidence="9">
    <location>
        <begin position="74"/>
        <end position="94"/>
    </location>
</feature>
<evidence type="ECO:0000256" key="6">
    <source>
        <dbReference type="ARBA" id="ARBA00022692"/>
    </source>
</evidence>
<reference evidence="10 11" key="1">
    <citation type="journal article" date="2010" name="Stand. Genomic Sci.">
        <title>Complete genome sequence of Methanoplanus petrolearius type strain (SEBR 4847).</title>
        <authorList>
            <person name="Brambilla E."/>
            <person name="Djao O.D."/>
            <person name="Daligault H."/>
            <person name="Lapidus A."/>
            <person name="Lucas S."/>
            <person name="Hammon N."/>
            <person name="Nolan M."/>
            <person name="Tice H."/>
            <person name="Cheng J.F."/>
            <person name="Han C."/>
            <person name="Tapia R."/>
            <person name="Goodwin L."/>
            <person name="Pitluck S."/>
            <person name="Liolios K."/>
            <person name="Ivanova N."/>
            <person name="Mavromatis K."/>
            <person name="Mikhailova N."/>
            <person name="Pati A."/>
            <person name="Chen A."/>
            <person name="Palaniappan K."/>
            <person name="Land M."/>
            <person name="Hauser L."/>
            <person name="Chang Y.J."/>
            <person name="Jeffries C.D."/>
            <person name="Rohde M."/>
            <person name="Spring S."/>
            <person name="Sikorski J."/>
            <person name="Goker M."/>
            <person name="Woyke T."/>
            <person name="Bristow J."/>
            <person name="Eisen J.A."/>
            <person name="Markowitz V."/>
            <person name="Hugenholtz P."/>
            <person name="Kyrpides N.C."/>
            <person name="Klenk H.P."/>
        </authorList>
    </citation>
    <scope>NUCLEOTIDE SEQUENCE [LARGE SCALE GENOMIC DNA]</scope>
    <source>
        <strain evidence="11">DSM 11571 / OCM 486 / SEBR 4847</strain>
    </source>
</reference>
<keyword evidence="7 9" id="KW-1133">Transmembrane helix</keyword>
<evidence type="ECO:0000256" key="3">
    <source>
        <dbReference type="ARBA" id="ARBA00009916"/>
    </source>
</evidence>
<feature type="transmembrane region" description="Helical" evidence="9">
    <location>
        <begin position="369"/>
        <end position="392"/>
    </location>
</feature>
<evidence type="ECO:0000313" key="10">
    <source>
        <dbReference type="EMBL" id="ADN35268.1"/>
    </source>
</evidence>
<keyword evidence="11" id="KW-1185">Reference proteome</keyword>